<sequence>MCGTKRRILRFTPFESDAWGGGGKRRSAQVSEILSEIPKVEVLSINKVIRFNNYSLKRAIGYYQQGLAIKRKHQIPCSNHLLIVANLAIAYKQYLELIRTYWPVDKIIWESGSGYSGIMDFVLPCVAVDLGVDVIALPHNLDSLVPTRRFSLSGEVSPNWLNKEIHFLKKCSQVFTISAEELWLLQLHAIPTSYLPYYPSEPVAAELQKIRDFRSASQQSEHVLMLGTARNPPTRMGMEEALNHLTNTPIEVIVAGFGTETLQENYKRFANIHVQGEITHEQLMALLRRVKAALIHTVPSSGALTRIPELLKAGLPVVTSEVAARSYNHIEGIHIYKQLADIPQLLMKKLSVGDYPSIRCHIENFIKYV</sequence>
<evidence type="ECO:0000313" key="2">
    <source>
        <dbReference type="Proteomes" id="UP000198510"/>
    </source>
</evidence>
<evidence type="ECO:0000313" key="1">
    <source>
        <dbReference type="EMBL" id="SDL61379.1"/>
    </source>
</evidence>
<dbReference type="OrthoDB" id="791038at2"/>
<accession>A0A1G9LHD0</accession>
<dbReference type="STRING" id="1075417.SAMN05421823_10750"/>
<gene>
    <name evidence="1" type="ORF">SAMN05421823_10750</name>
</gene>
<protein>
    <submittedName>
        <fullName evidence="1">Uncharacterized protein</fullName>
    </submittedName>
</protein>
<proteinExistence type="predicted"/>
<dbReference type="Gene3D" id="3.40.50.2000">
    <property type="entry name" value="Glycogen Phosphorylase B"/>
    <property type="match status" value="1"/>
</dbReference>
<name>A0A1G9LHD0_9BACT</name>
<dbReference type="RefSeq" id="WP_089684290.1">
    <property type="nucleotide sequence ID" value="NZ_FNFO01000007.1"/>
</dbReference>
<reference evidence="1 2" key="1">
    <citation type="submission" date="2016-10" db="EMBL/GenBank/DDBJ databases">
        <authorList>
            <person name="de Groot N.N."/>
        </authorList>
    </citation>
    <scope>NUCLEOTIDE SEQUENCE [LARGE SCALE GENOMIC DNA]</scope>
    <source>
        <strain evidence="1 2">DSM 25186</strain>
    </source>
</reference>
<dbReference type="SUPFAM" id="SSF53756">
    <property type="entry name" value="UDP-Glycosyltransferase/glycogen phosphorylase"/>
    <property type="match status" value="1"/>
</dbReference>
<dbReference type="AlphaFoldDB" id="A0A1G9LHD0"/>
<dbReference type="Proteomes" id="UP000198510">
    <property type="component" value="Unassembled WGS sequence"/>
</dbReference>
<dbReference type="EMBL" id="FNFO01000007">
    <property type="protein sequence ID" value="SDL61379.1"/>
    <property type="molecule type" value="Genomic_DNA"/>
</dbReference>
<organism evidence="1 2">
    <name type="scientific">Catalinimonas alkaloidigena</name>
    <dbReference type="NCBI Taxonomy" id="1075417"/>
    <lineage>
        <taxon>Bacteria</taxon>
        <taxon>Pseudomonadati</taxon>
        <taxon>Bacteroidota</taxon>
        <taxon>Cytophagia</taxon>
        <taxon>Cytophagales</taxon>
        <taxon>Catalimonadaceae</taxon>
        <taxon>Catalinimonas</taxon>
    </lineage>
</organism>
<keyword evidence="2" id="KW-1185">Reference proteome</keyword>